<sequence>MDDMIINPPTTYETACGPITLTDGYEKHRAMFPPKIEGVQILGSVRDPQHGSHPRKVGCSSMLAGIPYYTFGNVACSKFDGTPVGTVYNAVARALEPFTDPLLTTYVTTDIDGHVYPLLDLTEGEKNLEEETGIKTIITTNGAPVEGRMGSGKGCIWYQKTLRQMKDGLKEHDIYQGTGIAPVKVDGVTGELIGKRILKETLLFEQHEPAFGTFCTARDKEYFYLWGKHGVDIYLARVSVYHPFERPFYRFWNGFAFVPDINMVSPVLTGYAHGVIYPSKLFGHDFHWTFVGNTSWEECTVMMGAAKDPWGPFQIMQIATGDVLKASEHFTGCIYAHPWAFKESVGELLISWSEKWPRGILGAKFQFQMLHQGAFWKDISLAEVETCISNLVKTREELFDMAKAKDVYYELDTKGFGKVTIKLLGGSAQVIEYVAQGICKELAKWSRQAMGMGIEEKKTFKNAFGLAKKLRHKDEN</sequence>
<dbReference type="AlphaFoldDB" id="A0A2B7XTA2"/>
<proteinExistence type="predicted"/>
<name>A0A2B7XTA2_9EURO</name>
<dbReference type="EMBL" id="PDNB01000058">
    <property type="protein sequence ID" value="PGH12426.1"/>
    <property type="molecule type" value="Genomic_DNA"/>
</dbReference>
<dbReference type="Proteomes" id="UP000223968">
    <property type="component" value="Unassembled WGS sequence"/>
</dbReference>
<organism evidence="1 2">
    <name type="scientific">Helicocarpus griseus UAMH5409</name>
    <dbReference type="NCBI Taxonomy" id="1447875"/>
    <lineage>
        <taxon>Eukaryota</taxon>
        <taxon>Fungi</taxon>
        <taxon>Dikarya</taxon>
        <taxon>Ascomycota</taxon>
        <taxon>Pezizomycotina</taxon>
        <taxon>Eurotiomycetes</taxon>
        <taxon>Eurotiomycetidae</taxon>
        <taxon>Onygenales</taxon>
        <taxon>Ajellomycetaceae</taxon>
        <taxon>Helicocarpus</taxon>
    </lineage>
</organism>
<reference evidence="1 2" key="1">
    <citation type="submission" date="2017-10" db="EMBL/GenBank/DDBJ databases">
        <title>Comparative genomics in systemic dimorphic fungi from Ajellomycetaceae.</title>
        <authorList>
            <person name="Munoz J.F."/>
            <person name="Mcewen J.G."/>
            <person name="Clay O.K."/>
            <person name="Cuomo C.A."/>
        </authorList>
    </citation>
    <scope>NUCLEOTIDE SEQUENCE [LARGE SCALE GENOMIC DNA]</scope>
    <source>
        <strain evidence="1 2">UAMH5409</strain>
    </source>
</reference>
<comment type="caution">
    <text evidence="1">The sequence shown here is derived from an EMBL/GenBank/DDBJ whole genome shotgun (WGS) entry which is preliminary data.</text>
</comment>
<keyword evidence="2" id="KW-1185">Reference proteome</keyword>
<dbReference type="OrthoDB" id="2583188at2759"/>
<protein>
    <submittedName>
        <fullName evidence="1">Uncharacterized protein</fullName>
    </submittedName>
</protein>
<evidence type="ECO:0000313" key="2">
    <source>
        <dbReference type="Proteomes" id="UP000223968"/>
    </source>
</evidence>
<gene>
    <name evidence="1" type="ORF">AJ79_04262</name>
</gene>
<evidence type="ECO:0000313" key="1">
    <source>
        <dbReference type="EMBL" id="PGH12426.1"/>
    </source>
</evidence>
<accession>A0A2B7XTA2</accession>